<dbReference type="CDD" id="cd16155">
    <property type="entry name" value="sulfatase_like"/>
    <property type="match status" value="1"/>
</dbReference>
<evidence type="ECO:0000313" key="2">
    <source>
        <dbReference type="EMBL" id="MCL6274921.1"/>
    </source>
</evidence>
<comment type="caution">
    <text evidence="2">The sequence shown here is derived from an EMBL/GenBank/DDBJ whole genome shotgun (WGS) entry which is preliminary data.</text>
</comment>
<evidence type="ECO:0000259" key="1">
    <source>
        <dbReference type="Pfam" id="PF00884"/>
    </source>
</evidence>
<dbReference type="InterPro" id="IPR000917">
    <property type="entry name" value="Sulfatase_N"/>
</dbReference>
<dbReference type="EMBL" id="JAMFMA010000003">
    <property type="protein sequence ID" value="MCL6274921.1"/>
    <property type="molecule type" value="Genomic_DNA"/>
</dbReference>
<accession>A0ABT0PUG7</accession>
<dbReference type="InterPro" id="IPR051849">
    <property type="entry name" value="GAG-degrading_sulfatase"/>
</dbReference>
<dbReference type="InterPro" id="IPR017850">
    <property type="entry name" value="Alkaline_phosphatase_core_sf"/>
</dbReference>
<reference evidence="2 3" key="1">
    <citation type="submission" date="2022-05" db="EMBL/GenBank/DDBJ databases">
        <authorList>
            <person name="Park J.-S."/>
        </authorList>
    </citation>
    <scope>NUCLEOTIDE SEQUENCE [LARGE SCALE GENOMIC DNA]</scope>
    <source>
        <strain evidence="2 3">2012CJ35-5</strain>
    </source>
</reference>
<dbReference type="Gene3D" id="3.40.720.10">
    <property type="entry name" value="Alkaline Phosphatase, subunit A"/>
    <property type="match status" value="1"/>
</dbReference>
<feature type="domain" description="Sulfatase N-terminal" evidence="1">
    <location>
        <begin position="13"/>
        <end position="380"/>
    </location>
</feature>
<name>A0ABT0PUG7_9FLAO</name>
<evidence type="ECO:0000313" key="3">
    <source>
        <dbReference type="Proteomes" id="UP001203607"/>
    </source>
</evidence>
<organism evidence="2 3">
    <name type="scientific">Flagellimonas spongiicola</name>
    <dbReference type="NCBI Taxonomy" id="2942208"/>
    <lineage>
        <taxon>Bacteria</taxon>
        <taxon>Pseudomonadati</taxon>
        <taxon>Bacteroidota</taxon>
        <taxon>Flavobacteriia</taxon>
        <taxon>Flavobacteriales</taxon>
        <taxon>Flavobacteriaceae</taxon>
        <taxon>Flagellimonas</taxon>
    </lineage>
</organism>
<keyword evidence="3" id="KW-1185">Reference proteome</keyword>
<gene>
    <name evidence="2" type="ORF">M3P19_12945</name>
</gene>
<dbReference type="RefSeq" id="WP_249658108.1">
    <property type="nucleotide sequence ID" value="NZ_JAMFMA010000003.1"/>
</dbReference>
<dbReference type="SUPFAM" id="SSF53649">
    <property type="entry name" value="Alkaline phosphatase-like"/>
    <property type="match status" value="1"/>
</dbReference>
<dbReference type="PANTHER" id="PTHR46615:SF1">
    <property type="entry name" value="ARYLSULFATASE K"/>
    <property type="match status" value="1"/>
</dbReference>
<dbReference type="PANTHER" id="PTHR46615">
    <property type="entry name" value="ARYLSULFATASE K"/>
    <property type="match status" value="1"/>
</dbReference>
<sequence length="489" mass="55847">MACKEETETVAQPNFLFLFADDYTYEAIHALGNTTIETPNLDRLTKSGTTFTHAYNMGGWNGAICVASRAMIISGRSMWNAHDLTKDWQKKDTVALNNTWGRLMASKGYNTYMTGKWHVLAPADYVFDTARNIRPGMPDDLRGEANWPEIHKAYKENKDVKSMMPVAYFRPIGAQDTLWSPSDPKFKGFWEGGKHWSEVIKEDALDYLENAATKQDPFFMYLAFNAPHDPRQAPQEFLDKYELDNIPLPENWLPEYPYNEAMNSGFTMRDEALAPFPRTPFAIKTHLKEYYAIITHLDAQIGKILDALEASGKMDNTYIFFTGDHGLSVGHHGLLGKQNMFDHSIRVPLMIAGPDIPQDKKVTTDVYLQDLMATSLDLARIEKPDYVEFHSLIPLINGETEQGFLNDGVYGAFEKDSQRMIRKDGFKLIVYPKIEKVLLFDLDKDPLEMNDLAAKPEMTNLVKSMFTDLMDLQIKMNDPLDLKDLYQRL</sequence>
<dbReference type="Pfam" id="PF00884">
    <property type="entry name" value="Sulfatase"/>
    <property type="match status" value="1"/>
</dbReference>
<dbReference type="Proteomes" id="UP001203607">
    <property type="component" value="Unassembled WGS sequence"/>
</dbReference>
<protein>
    <submittedName>
        <fullName evidence="2">Sulfatase-like hydrolase/transferase</fullName>
    </submittedName>
</protein>
<proteinExistence type="predicted"/>